<keyword evidence="2" id="KW-0812">Transmembrane</keyword>
<reference evidence="4 5" key="1">
    <citation type="journal article" date="2011" name="PLoS Genet.">
        <title>Finished genome of the fungal wheat pathogen Mycosphaerella graminicola reveals dispensome structure, chromosome plasticity, and stealth pathogenesis.</title>
        <authorList>
            <person name="Goodwin S.B."/>
            <person name="Ben M'barek S."/>
            <person name="Dhillon B."/>
            <person name="Wittenberg A.H.J."/>
            <person name="Crane C.F."/>
            <person name="Hane J.K."/>
            <person name="Foster A.J."/>
            <person name="Van der Lee T.A.J."/>
            <person name="Grimwood J."/>
            <person name="Aerts A."/>
            <person name="Antoniw J."/>
            <person name="Bailey A."/>
            <person name="Bluhm B."/>
            <person name="Bowler J."/>
            <person name="Bristow J."/>
            <person name="van der Burgt A."/>
            <person name="Canto-Canche B."/>
            <person name="Churchill A.C.L."/>
            <person name="Conde-Ferraez L."/>
            <person name="Cools H.J."/>
            <person name="Coutinho P.M."/>
            <person name="Csukai M."/>
            <person name="Dehal P."/>
            <person name="De Wit P."/>
            <person name="Donzelli B."/>
            <person name="van de Geest H.C."/>
            <person name="van Ham R.C.H.J."/>
            <person name="Hammond-Kosack K.E."/>
            <person name="Henrissat B."/>
            <person name="Kilian A."/>
            <person name="Kobayashi A.K."/>
            <person name="Koopmann E."/>
            <person name="Kourmpetis Y."/>
            <person name="Kuzniar A."/>
            <person name="Lindquist E."/>
            <person name="Lombard V."/>
            <person name="Maliepaard C."/>
            <person name="Martins N."/>
            <person name="Mehrabi R."/>
            <person name="Nap J.P.H."/>
            <person name="Ponomarenko A."/>
            <person name="Rudd J.J."/>
            <person name="Salamov A."/>
            <person name="Schmutz J."/>
            <person name="Schouten H.J."/>
            <person name="Shapiro H."/>
            <person name="Stergiopoulos I."/>
            <person name="Torriani S.F.F."/>
            <person name="Tu H."/>
            <person name="de Vries R.P."/>
            <person name="Waalwijk C."/>
            <person name="Ware S.B."/>
            <person name="Wiebenga A."/>
            <person name="Zwiers L.-H."/>
            <person name="Oliver R.P."/>
            <person name="Grigoriev I.V."/>
            <person name="Kema G.H.J."/>
        </authorList>
    </citation>
    <scope>NUCLEOTIDE SEQUENCE [LARGE SCALE GENOMIC DNA]</scope>
    <source>
        <strain evidence="5">CBS 115943 / IPO323</strain>
    </source>
</reference>
<dbReference type="Proteomes" id="UP000008062">
    <property type="component" value="Chromosome 1"/>
</dbReference>
<dbReference type="GO" id="GO:0016872">
    <property type="term" value="F:intramolecular lyase activity"/>
    <property type="evidence" value="ECO:0007669"/>
    <property type="project" value="InterPro"/>
</dbReference>
<keyword evidence="2" id="KW-0472">Membrane</keyword>
<evidence type="ECO:0000256" key="2">
    <source>
        <dbReference type="SAM" id="Phobius"/>
    </source>
</evidence>
<dbReference type="InParanoid" id="F9X036"/>
<feature type="domain" description="Chalcone isomerase" evidence="3">
    <location>
        <begin position="219"/>
        <end position="431"/>
    </location>
</feature>
<feature type="region of interest" description="Disordered" evidence="1">
    <location>
        <begin position="191"/>
        <end position="218"/>
    </location>
</feature>
<dbReference type="GeneID" id="13402934"/>
<dbReference type="STRING" id="336722.F9X036"/>
<keyword evidence="5" id="KW-1185">Reference proteome</keyword>
<dbReference type="PANTHER" id="PTHR47284">
    <property type="entry name" value="FATTY-ACID-BINDING PROTEIN 2"/>
    <property type="match status" value="1"/>
</dbReference>
<dbReference type="InterPro" id="IPR016087">
    <property type="entry name" value="Chalcone_isomerase"/>
</dbReference>
<gene>
    <name evidence="4" type="ORF">MYCGRDRAFT_107221</name>
</gene>
<dbReference type="RefSeq" id="XP_003856301.1">
    <property type="nucleotide sequence ID" value="XM_003856253.1"/>
</dbReference>
<evidence type="ECO:0000256" key="1">
    <source>
        <dbReference type="SAM" id="MobiDB-lite"/>
    </source>
</evidence>
<dbReference type="InterPro" id="IPR016088">
    <property type="entry name" value="Chalcone_isomerase_3-sand"/>
</dbReference>
<dbReference type="HOGENOM" id="CLU_382711_0_0_1"/>
<dbReference type="Pfam" id="PF16035">
    <property type="entry name" value="Chalcone_2"/>
    <property type="match status" value="1"/>
</dbReference>
<dbReference type="InterPro" id="IPR036298">
    <property type="entry name" value="Chalcone_isomerase_sf"/>
</dbReference>
<sequence length="723" mass="78894">MSSTRTAMRLLSPRIQCLQRKPISHTQLRLASSRYSNPVKRSFNGAPALAPSFVGGSTATHDTLAIVPNAPPPSGLDAVADRMAWEEKRAHALRRMRFAGMGLLLSLFGMAVLLYNLDLDDLEKAEKEKRQRMTGTQQLDASNDTNAKFQGKEVHVIGAGDGKRIVAQGQGVEIDLVETGTSSVPHFPRTIYLPKDGSEQSAGAAPNTPANPGNEDNQEQYTLLGLGIRTVSFLSIQVYVVGMYIRTQDLSVLQETLIHNINETASTLILSEKEELKKRLLDPVASREIWMELLKVPGVKTAWRVTPTRNTDYGHLRDGWITGINNRIREFKQVAQGAETEYEAEDFGKSIGEFKNIFAGGKAPKGSVMILSRQRNGSLDVWFQQKPDGTPEEQAMQKLGHVADERIGKLIWLGYLAGEKVSSEAARKGVADGCSYLPFHARLVDCGDGAPAVTNTVTITTPFPARLEDELELAEVLVVLLGAVVEVCRDVEELLVEVILVCDRLGGLVPDVTEVVRLSPDAEREEDGLEVVRVTLMLWLELVEGLSLVVETGLLLEVLLLARVVLVDAEILVEARVVVTTGMVTRVDVVLGGGLVLVTATGADDDRVRGLVVVVDPAAEVDVLDVANEDMLVDREGAAGRDVKEVELELGEALSHMTSRIASASNPACSNASGRKPLADEIAVVQFGVQFRHESRRVAWSEIPSVDLIDREQRRPDQLEVLI</sequence>
<dbReference type="Gene3D" id="3.50.70.10">
    <property type="match status" value="1"/>
</dbReference>
<organism evidence="4 5">
    <name type="scientific">Zymoseptoria tritici (strain CBS 115943 / IPO323)</name>
    <name type="common">Speckled leaf blotch fungus</name>
    <name type="synonym">Septoria tritici</name>
    <dbReference type="NCBI Taxonomy" id="336722"/>
    <lineage>
        <taxon>Eukaryota</taxon>
        <taxon>Fungi</taxon>
        <taxon>Dikarya</taxon>
        <taxon>Ascomycota</taxon>
        <taxon>Pezizomycotina</taxon>
        <taxon>Dothideomycetes</taxon>
        <taxon>Dothideomycetidae</taxon>
        <taxon>Mycosphaerellales</taxon>
        <taxon>Mycosphaerellaceae</taxon>
        <taxon>Zymoseptoria</taxon>
    </lineage>
</organism>
<dbReference type="OrthoDB" id="18193at2759"/>
<dbReference type="EMBL" id="CM001196">
    <property type="protein sequence ID" value="EGP91277.1"/>
    <property type="molecule type" value="Genomic_DNA"/>
</dbReference>
<evidence type="ECO:0000313" key="5">
    <source>
        <dbReference type="Proteomes" id="UP000008062"/>
    </source>
</evidence>
<dbReference type="eggNOG" id="ENOG502RGD3">
    <property type="taxonomic scope" value="Eukaryota"/>
</dbReference>
<dbReference type="AlphaFoldDB" id="F9X036"/>
<accession>F9X036</accession>
<protein>
    <recommendedName>
        <fullName evidence="3">Chalcone isomerase domain-containing protein</fullName>
    </recommendedName>
</protein>
<proteinExistence type="predicted"/>
<name>F9X036_ZYMTI</name>
<keyword evidence="2" id="KW-1133">Transmembrane helix</keyword>
<dbReference type="PANTHER" id="PTHR47284:SF3">
    <property type="entry name" value="FATTY-ACID-BINDING PROTEIN 2"/>
    <property type="match status" value="1"/>
</dbReference>
<feature type="compositionally biased region" description="Low complexity" evidence="1">
    <location>
        <begin position="202"/>
        <end position="214"/>
    </location>
</feature>
<dbReference type="SUPFAM" id="SSF54626">
    <property type="entry name" value="Chalcone isomerase"/>
    <property type="match status" value="1"/>
</dbReference>
<feature type="transmembrane region" description="Helical" evidence="2">
    <location>
        <begin position="98"/>
        <end position="117"/>
    </location>
</feature>
<dbReference type="KEGG" id="ztr:MYCGRDRAFT_107221"/>
<evidence type="ECO:0000313" key="4">
    <source>
        <dbReference type="EMBL" id="EGP91277.1"/>
    </source>
</evidence>
<evidence type="ECO:0000259" key="3">
    <source>
        <dbReference type="Pfam" id="PF16035"/>
    </source>
</evidence>